<evidence type="ECO:0000313" key="2">
    <source>
        <dbReference type="EMBL" id="RCH98187.1"/>
    </source>
</evidence>
<feature type="region of interest" description="Disordered" evidence="1">
    <location>
        <begin position="128"/>
        <end position="161"/>
    </location>
</feature>
<name>A0A367K7P0_RHIST</name>
<dbReference type="AlphaFoldDB" id="A0A367K7P0"/>
<keyword evidence="3" id="KW-1185">Reference proteome</keyword>
<dbReference type="Proteomes" id="UP000253551">
    <property type="component" value="Unassembled WGS sequence"/>
</dbReference>
<accession>A0A367K7P0</accession>
<evidence type="ECO:0000313" key="3">
    <source>
        <dbReference type="Proteomes" id="UP000253551"/>
    </source>
</evidence>
<sequence>MADNIGYNTRSRAGAGVGDNQQFVDQQPVQDTGNYQSQGFGDNLQQGQTYGTDNTAETGYYGSNDNTHGMGDTSYAGNTDTYNSGNAYGGAGATTGTVTDRLGGNNTAGTTGGNTAYSSDAYGGNAPTTAGLDEGYTGNQATGGNIDQPYHQGDNAHHNPSLADKVEGMLEKLADKISSGHGHGTSGNH</sequence>
<feature type="region of interest" description="Disordered" evidence="1">
    <location>
        <begin position="30"/>
        <end position="72"/>
    </location>
</feature>
<feature type="region of interest" description="Disordered" evidence="1">
    <location>
        <begin position="1"/>
        <end position="20"/>
    </location>
</feature>
<evidence type="ECO:0000256" key="1">
    <source>
        <dbReference type="SAM" id="MobiDB-lite"/>
    </source>
</evidence>
<proteinExistence type="predicted"/>
<dbReference type="OrthoDB" id="2263676at2759"/>
<protein>
    <submittedName>
        <fullName evidence="2">Uncharacterized protein</fullName>
    </submittedName>
</protein>
<feature type="compositionally biased region" description="Polar residues" evidence="1">
    <location>
        <begin position="1"/>
        <end position="11"/>
    </location>
</feature>
<organism evidence="2 3">
    <name type="scientific">Rhizopus stolonifer</name>
    <name type="common">Rhizopus nigricans</name>
    <dbReference type="NCBI Taxonomy" id="4846"/>
    <lineage>
        <taxon>Eukaryota</taxon>
        <taxon>Fungi</taxon>
        <taxon>Fungi incertae sedis</taxon>
        <taxon>Mucoromycota</taxon>
        <taxon>Mucoromycotina</taxon>
        <taxon>Mucoromycetes</taxon>
        <taxon>Mucorales</taxon>
        <taxon>Mucorineae</taxon>
        <taxon>Rhizopodaceae</taxon>
        <taxon>Rhizopus</taxon>
    </lineage>
</organism>
<reference evidence="2 3" key="1">
    <citation type="journal article" date="2018" name="G3 (Bethesda)">
        <title>Phylogenetic and Phylogenomic Definition of Rhizopus Species.</title>
        <authorList>
            <person name="Gryganskyi A.P."/>
            <person name="Golan J."/>
            <person name="Dolatabadi S."/>
            <person name="Mondo S."/>
            <person name="Robb S."/>
            <person name="Idnurm A."/>
            <person name="Muszewska A."/>
            <person name="Steczkiewicz K."/>
            <person name="Masonjones S."/>
            <person name="Liao H.L."/>
            <person name="Gajdeczka M.T."/>
            <person name="Anike F."/>
            <person name="Vuek A."/>
            <person name="Anishchenko I.M."/>
            <person name="Voigt K."/>
            <person name="de Hoog G.S."/>
            <person name="Smith M.E."/>
            <person name="Heitman J."/>
            <person name="Vilgalys R."/>
            <person name="Stajich J.E."/>
        </authorList>
    </citation>
    <scope>NUCLEOTIDE SEQUENCE [LARGE SCALE GENOMIC DNA]</scope>
    <source>
        <strain evidence="2 3">LSU 92-RS-03</strain>
    </source>
</reference>
<feature type="compositionally biased region" description="Polar residues" evidence="1">
    <location>
        <begin position="30"/>
        <end position="67"/>
    </location>
</feature>
<comment type="caution">
    <text evidence="2">The sequence shown here is derived from an EMBL/GenBank/DDBJ whole genome shotgun (WGS) entry which is preliminary data.</text>
</comment>
<dbReference type="EMBL" id="PJQM01002096">
    <property type="protein sequence ID" value="RCH98187.1"/>
    <property type="molecule type" value="Genomic_DNA"/>
</dbReference>
<gene>
    <name evidence="2" type="ORF">CU098_008735</name>
</gene>